<protein>
    <submittedName>
        <fullName evidence="4">FG-GAP repeat protein</fullName>
    </submittedName>
</protein>
<accession>A0A518DWZ3</accession>
<keyword evidence="5" id="KW-1185">Reference proteome</keyword>
<evidence type="ECO:0000259" key="3">
    <source>
        <dbReference type="Pfam" id="PF22301"/>
    </source>
</evidence>
<proteinExistence type="predicted"/>
<name>A0A518DWZ3_9BACT</name>
<dbReference type="PANTHER" id="PTHR44103">
    <property type="entry name" value="PROPROTEIN CONVERTASE P"/>
    <property type="match status" value="1"/>
</dbReference>
<dbReference type="PANTHER" id="PTHR44103:SF1">
    <property type="entry name" value="PROPROTEIN CONVERTASE P"/>
    <property type="match status" value="1"/>
</dbReference>
<feature type="signal peptide" evidence="2">
    <location>
        <begin position="1"/>
        <end position="25"/>
    </location>
</feature>
<dbReference type="InterPro" id="IPR054583">
    <property type="entry name" value="Beta-prop_AUDH"/>
</dbReference>
<dbReference type="RefSeq" id="WP_145054992.1">
    <property type="nucleotide sequence ID" value="NZ_CP036433.1"/>
</dbReference>
<dbReference type="InterPro" id="IPR013517">
    <property type="entry name" value="FG-GAP"/>
</dbReference>
<evidence type="ECO:0000256" key="1">
    <source>
        <dbReference type="ARBA" id="ARBA00022729"/>
    </source>
</evidence>
<reference evidence="4 5" key="1">
    <citation type="submission" date="2019-02" db="EMBL/GenBank/DDBJ databases">
        <title>Deep-cultivation of Planctomycetes and their phenomic and genomic characterization uncovers novel biology.</title>
        <authorList>
            <person name="Wiegand S."/>
            <person name="Jogler M."/>
            <person name="Boedeker C."/>
            <person name="Pinto D."/>
            <person name="Vollmers J."/>
            <person name="Rivas-Marin E."/>
            <person name="Kohn T."/>
            <person name="Peeters S.H."/>
            <person name="Heuer A."/>
            <person name="Rast P."/>
            <person name="Oberbeckmann S."/>
            <person name="Bunk B."/>
            <person name="Jeske O."/>
            <person name="Meyerdierks A."/>
            <person name="Storesund J.E."/>
            <person name="Kallscheuer N."/>
            <person name="Luecker S."/>
            <person name="Lage O.M."/>
            <person name="Pohl T."/>
            <person name="Merkel B.J."/>
            <person name="Hornburger P."/>
            <person name="Mueller R.-W."/>
            <person name="Bruemmer F."/>
            <person name="Labrenz M."/>
            <person name="Spormann A.M."/>
            <person name="Op den Camp H."/>
            <person name="Overmann J."/>
            <person name="Amann R."/>
            <person name="Jetten M.S.M."/>
            <person name="Mascher T."/>
            <person name="Medema M.H."/>
            <person name="Devos D.P."/>
            <person name="Kaster A.-K."/>
            <person name="Ovreas L."/>
            <person name="Rohde M."/>
            <person name="Galperin M.Y."/>
            <person name="Jogler C."/>
        </authorList>
    </citation>
    <scope>NUCLEOTIDE SEQUENCE [LARGE SCALE GENOMIC DNA]</scope>
    <source>
        <strain evidence="4 5">Pla85_3_4</strain>
    </source>
</reference>
<dbReference type="OrthoDB" id="247570at2"/>
<evidence type="ECO:0000313" key="5">
    <source>
        <dbReference type="Proteomes" id="UP000317648"/>
    </source>
</evidence>
<dbReference type="Gene3D" id="2.130.10.130">
    <property type="entry name" value="Integrin alpha, N-terminal"/>
    <property type="match status" value="2"/>
</dbReference>
<dbReference type="Pfam" id="PF13517">
    <property type="entry name" value="FG-GAP_3"/>
    <property type="match status" value="2"/>
</dbReference>
<feature type="chain" id="PRO_5022224573" evidence="2">
    <location>
        <begin position="26"/>
        <end position="412"/>
    </location>
</feature>
<dbReference type="SUPFAM" id="SSF69318">
    <property type="entry name" value="Integrin alpha N-terminal domain"/>
    <property type="match status" value="1"/>
</dbReference>
<dbReference type="Proteomes" id="UP000317648">
    <property type="component" value="Chromosome"/>
</dbReference>
<evidence type="ECO:0000256" key="2">
    <source>
        <dbReference type="SAM" id="SignalP"/>
    </source>
</evidence>
<dbReference type="InterPro" id="IPR028994">
    <property type="entry name" value="Integrin_alpha_N"/>
</dbReference>
<dbReference type="AlphaFoldDB" id="A0A518DWZ3"/>
<gene>
    <name evidence="4" type="ORF">Pla8534_41730</name>
</gene>
<evidence type="ECO:0000313" key="4">
    <source>
        <dbReference type="EMBL" id="QDU96353.1"/>
    </source>
</evidence>
<dbReference type="Pfam" id="PF22301">
    <property type="entry name" value="AUDH_beta_propeller"/>
    <property type="match status" value="1"/>
</dbReference>
<sequence length="412" mass="45931" precursor="true">MESVRPFRSLAAPLGALCLAFALSASPGQGGELKFGEIELSERLEVGYAVRLIDMNGDGRLDICVVDSKRLIWLENPQWNVHTIDASPDKTDNVCFAPYDINSDGKLDFAVGSDWTLDTKSGGTIGWLEQNETPAKPFKLHPIGEEPTVHRIRFADLDGNGREELIIAPLLGRDTTRPHFAENGVRLLAYEIPKNPTVDDWKMTVLSDELHVCHNFWPTDLNGDGQLDLLVVSFEGVSLLERQKNGTYKRTLIGAGEQQTSPNKGASEIKHGKLASGADYIATIEPWHGSEVVVYTRPKGDRDPKSDRWMWDRHVLDDQLKWGHAVWCANLDDDEDQELIIGVRDDLSNEHRRGLRIYDPQPDGSWKRTIIDPGSVAIEDLAAGDLNGDGRTDIVAVGRQTHNIKLYINETR</sequence>
<keyword evidence="1 2" id="KW-0732">Signal</keyword>
<feature type="domain" description="Aldos-2-ulose dehydratase beta-propeller" evidence="3">
    <location>
        <begin position="122"/>
        <end position="297"/>
    </location>
</feature>
<dbReference type="EMBL" id="CP036433">
    <property type="protein sequence ID" value="QDU96353.1"/>
    <property type="molecule type" value="Genomic_DNA"/>
</dbReference>
<organism evidence="4 5">
    <name type="scientific">Lignipirellula cremea</name>
    <dbReference type="NCBI Taxonomy" id="2528010"/>
    <lineage>
        <taxon>Bacteria</taxon>
        <taxon>Pseudomonadati</taxon>
        <taxon>Planctomycetota</taxon>
        <taxon>Planctomycetia</taxon>
        <taxon>Pirellulales</taxon>
        <taxon>Pirellulaceae</taxon>
        <taxon>Lignipirellula</taxon>
    </lineage>
</organism>
<dbReference type="KEGG" id="lcre:Pla8534_41730"/>